<keyword evidence="3" id="KW-1185">Reference proteome</keyword>
<accession>A0A1C7NIW6</accession>
<reference evidence="2 3" key="1">
    <citation type="submission" date="2016-03" db="EMBL/GenBank/DDBJ databases">
        <title>Choanephora cucurbitarum.</title>
        <authorList>
            <person name="Min B."/>
            <person name="Park H."/>
            <person name="Park J.-H."/>
            <person name="Shin H.-D."/>
            <person name="Choi I.-G."/>
        </authorList>
    </citation>
    <scope>NUCLEOTIDE SEQUENCE [LARGE SCALE GENOMIC DNA]</scope>
    <source>
        <strain evidence="2 3">KUS-F28377</strain>
    </source>
</reference>
<protein>
    <submittedName>
        <fullName evidence="2">Uncharacterized protein</fullName>
    </submittedName>
</protein>
<sequence>MMASVAEELYAAHLKHIREAIAVVATPPPNMIIKQNSLVPALLSRVTANEIRCLWGSDCAPGHQVIVEVISTAVRDRLLAAPFFVDGVRLSFRLPVAKVSRYLLRQVPRGMTVDLLSRFFARFGDVMEVAPAPGEIPRSSDWTLSIVELNGYPLPLKIELWPSMAIDVFPVGACRRDHRPAACSSPTNIFTMESLTDNLDSLSISSAAPSSKKKKKNRRRRSKKNKLVKADPKLGVAENAPITDTL</sequence>
<dbReference type="AlphaFoldDB" id="A0A1C7NIW6"/>
<dbReference type="EMBL" id="LUGH01000123">
    <property type="protein sequence ID" value="OBZ88930.1"/>
    <property type="molecule type" value="Genomic_DNA"/>
</dbReference>
<comment type="caution">
    <text evidence="2">The sequence shown here is derived from an EMBL/GenBank/DDBJ whole genome shotgun (WGS) entry which is preliminary data.</text>
</comment>
<organism evidence="2 3">
    <name type="scientific">Choanephora cucurbitarum</name>
    <dbReference type="NCBI Taxonomy" id="101091"/>
    <lineage>
        <taxon>Eukaryota</taxon>
        <taxon>Fungi</taxon>
        <taxon>Fungi incertae sedis</taxon>
        <taxon>Mucoromycota</taxon>
        <taxon>Mucoromycotina</taxon>
        <taxon>Mucoromycetes</taxon>
        <taxon>Mucorales</taxon>
        <taxon>Mucorineae</taxon>
        <taxon>Choanephoraceae</taxon>
        <taxon>Choanephoroideae</taxon>
        <taxon>Choanephora</taxon>
    </lineage>
</organism>
<name>A0A1C7NIW6_9FUNG</name>
<dbReference type="Proteomes" id="UP000093000">
    <property type="component" value="Unassembled WGS sequence"/>
</dbReference>
<dbReference type="OrthoDB" id="10634977at2759"/>
<proteinExistence type="predicted"/>
<dbReference type="InParanoid" id="A0A1C7NIW6"/>
<gene>
    <name evidence="2" type="ORF">A0J61_03012</name>
</gene>
<feature type="region of interest" description="Disordered" evidence="1">
    <location>
        <begin position="204"/>
        <end position="246"/>
    </location>
</feature>
<evidence type="ECO:0000313" key="2">
    <source>
        <dbReference type="EMBL" id="OBZ88930.1"/>
    </source>
</evidence>
<evidence type="ECO:0000256" key="1">
    <source>
        <dbReference type="SAM" id="MobiDB-lite"/>
    </source>
</evidence>
<evidence type="ECO:0000313" key="3">
    <source>
        <dbReference type="Proteomes" id="UP000093000"/>
    </source>
</evidence>
<feature type="compositionally biased region" description="Basic residues" evidence="1">
    <location>
        <begin position="211"/>
        <end position="227"/>
    </location>
</feature>